<keyword evidence="3" id="KW-1185">Reference proteome</keyword>
<evidence type="ECO:0000313" key="3">
    <source>
        <dbReference type="Proteomes" id="UP000758603"/>
    </source>
</evidence>
<dbReference type="OrthoDB" id="14833at2759"/>
<name>A0A9P8UUJ9_9PEZI</name>
<dbReference type="SUPFAM" id="SSF144000">
    <property type="entry name" value="Oxysterol-binding protein-like"/>
    <property type="match status" value="1"/>
</dbReference>
<dbReference type="EMBL" id="JAGPXC010000002">
    <property type="protein sequence ID" value="KAH6658464.1"/>
    <property type="molecule type" value="Genomic_DNA"/>
</dbReference>
<sequence length="396" mass="43921">MSHVSSLSGFLKFLSSVNGDFANITAPPHFLAPSSVTEVGSCWSERPSLFAAPAVESDAEKRALLVLKWYLASLRSQYYLGGSTTTSLKKPLNAFLGEVYAAKWTDDTATVNLTTEQVSHHPPITACCLWDEAHGIHAEGYARAEMTFTGNINIRQIGHAIVHIDGFDEDHLIGFPDAHVKGFLSGRLYPELTGKKYVISSSGFISEIRFSGTSLFGRGESNHFDATMYRRDDANKEALYVVSGRWSDSFTVRDGRTSKIIEEYDTNVAFNNPTPVSLPPLQDQDVWESRRAWQHVTSALKAGDIAVGSAEKAKIEKAQRRMRVEEGRTGTSWTPLLFKSLQGDYERFTRLAAGTGWALQSERTSGVWRVDLEKARNPKRPFHGDLTPVGRDLQDS</sequence>
<dbReference type="Gene3D" id="3.30.70.3490">
    <property type="match status" value="1"/>
</dbReference>
<dbReference type="InterPro" id="IPR037239">
    <property type="entry name" value="OSBP_sf"/>
</dbReference>
<dbReference type="GO" id="GO:0005829">
    <property type="term" value="C:cytosol"/>
    <property type="evidence" value="ECO:0007669"/>
    <property type="project" value="TreeGrafter"/>
</dbReference>
<organism evidence="2 3">
    <name type="scientific">Truncatella angustata</name>
    <dbReference type="NCBI Taxonomy" id="152316"/>
    <lineage>
        <taxon>Eukaryota</taxon>
        <taxon>Fungi</taxon>
        <taxon>Dikarya</taxon>
        <taxon>Ascomycota</taxon>
        <taxon>Pezizomycotina</taxon>
        <taxon>Sordariomycetes</taxon>
        <taxon>Xylariomycetidae</taxon>
        <taxon>Amphisphaeriales</taxon>
        <taxon>Sporocadaceae</taxon>
        <taxon>Truncatella</taxon>
    </lineage>
</organism>
<dbReference type="GO" id="GO:0016020">
    <property type="term" value="C:membrane"/>
    <property type="evidence" value="ECO:0007669"/>
    <property type="project" value="TreeGrafter"/>
</dbReference>
<dbReference type="GeneID" id="70131197"/>
<dbReference type="InterPro" id="IPR000648">
    <property type="entry name" value="Oxysterol-bd"/>
</dbReference>
<dbReference type="Pfam" id="PF01237">
    <property type="entry name" value="Oxysterol_BP"/>
    <property type="match status" value="1"/>
</dbReference>
<proteinExistence type="inferred from homology"/>
<dbReference type="PANTHER" id="PTHR10972">
    <property type="entry name" value="OXYSTEROL-BINDING PROTEIN-RELATED"/>
    <property type="match status" value="1"/>
</dbReference>
<dbReference type="GO" id="GO:0008142">
    <property type="term" value="F:oxysterol binding"/>
    <property type="evidence" value="ECO:0007669"/>
    <property type="project" value="TreeGrafter"/>
</dbReference>
<comment type="caution">
    <text evidence="2">The sequence shown here is derived from an EMBL/GenBank/DDBJ whole genome shotgun (WGS) entry which is preliminary data.</text>
</comment>
<dbReference type="Gene3D" id="2.40.160.120">
    <property type="match status" value="1"/>
</dbReference>
<evidence type="ECO:0000256" key="1">
    <source>
        <dbReference type="ARBA" id="ARBA00008842"/>
    </source>
</evidence>
<gene>
    <name evidence="2" type="ORF">BKA67DRAFT_558126</name>
</gene>
<evidence type="ECO:0000313" key="2">
    <source>
        <dbReference type="EMBL" id="KAH6658464.1"/>
    </source>
</evidence>
<protein>
    <submittedName>
        <fullName evidence="2">Oxysterol-binding protein</fullName>
    </submittedName>
</protein>
<dbReference type="Gene3D" id="1.10.287.2720">
    <property type="match status" value="1"/>
</dbReference>
<dbReference type="RefSeq" id="XP_045962698.1">
    <property type="nucleotide sequence ID" value="XM_046102305.1"/>
</dbReference>
<comment type="similarity">
    <text evidence="1">Belongs to the OSBP family.</text>
</comment>
<dbReference type="PANTHER" id="PTHR10972:SF92">
    <property type="entry name" value="OXYSTEROL BINDING PROTEIN"/>
    <property type="match status" value="1"/>
</dbReference>
<dbReference type="AlphaFoldDB" id="A0A9P8UUJ9"/>
<dbReference type="Proteomes" id="UP000758603">
    <property type="component" value="Unassembled WGS sequence"/>
</dbReference>
<reference evidence="2" key="1">
    <citation type="journal article" date="2021" name="Nat. Commun.">
        <title>Genetic determinants of endophytism in the Arabidopsis root mycobiome.</title>
        <authorList>
            <person name="Mesny F."/>
            <person name="Miyauchi S."/>
            <person name="Thiergart T."/>
            <person name="Pickel B."/>
            <person name="Atanasova L."/>
            <person name="Karlsson M."/>
            <person name="Huettel B."/>
            <person name="Barry K.W."/>
            <person name="Haridas S."/>
            <person name="Chen C."/>
            <person name="Bauer D."/>
            <person name="Andreopoulos W."/>
            <person name="Pangilinan J."/>
            <person name="LaButti K."/>
            <person name="Riley R."/>
            <person name="Lipzen A."/>
            <person name="Clum A."/>
            <person name="Drula E."/>
            <person name="Henrissat B."/>
            <person name="Kohler A."/>
            <person name="Grigoriev I.V."/>
            <person name="Martin F.M."/>
            <person name="Hacquard S."/>
        </authorList>
    </citation>
    <scope>NUCLEOTIDE SEQUENCE</scope>
    <source>
        <strain evidence="2">MPI-SDFR-AT-0073</strain>
    </source>
</reference>
<accession>A0A9P8UUJ9</accession>